<feature type="compositionally biased region" description="Basic and acidic residues" evidence="1">
    <location>
        <begin position="225"/>
        <end position="248"/>
    </location>
</feature>
<evidence type="ECO:0000313" key="2">
    <source>
        <dbReference type="EMBL" id="QZA70774.1"/>
    </source>
</evidence>
<protein>
    <submittedName>
        <fullName evidence="2">Uncharacterized protein</fullName>
    </submittedName>
</protein>
<evidence type="ECO:0000313" key="3">
    <source>
        <dbReference type="Proteomes" id="UP000827517"/>
    </source>
</evidence>
<proteinExistence type="predicted"/>
<keyword evidence="3" id="KW-1185">Reference proteome</keyword>
<accession>A0AAE7X0W1</accession>
<name>A0AAE7X0W1_9CAUD</name>
<feature type="region of interest" description="Disordered" evidence="1">
    <location>
        <begin position="206"/>
        <end position="250"/>
    </location>
</feature>
<gene>
    <name evidence="2" type="primary">116</name>
    <name evidence="2" type="ORF">AH04_116</name>
</gene>
<dbReference type="EMBL" id="MZ501267">
    <property type="protein sequence ID" value="QZA70774.1"/>
    <property type="molecule type" value="Genomic_DNA"/>
</dbReference>
<sequence>MEEEVFLEVPVTPQSITDDFSHVEWALDGMVSLGDVTRDGFSAMSGNEAFYCLHYDAVNGMEAKLTDNIKEVAARLYKNITDMLKRISTYFFGDAQKAAEDATSKAEDAIAALNDLEGNTPIPEDSPLRNPENLVKAMEGGTEYNEVKEENSDLGSVMDKITAAAAKVKGCDNVAKLRTVYKEVQTASGQGIQSVGGSLRKTLSNAQQAANKLRNAKVPQDDDTPEVKTGIKEENKEASDEAKDETKKARIVGGMQNKIVGTLNAVAKMAKTVKEKPPAKSNFKG</sequence>
<dbReference type="RefSeq" id="YP_010667870.1">
    <property type="nucleotide sequence ID" value="NC_070952.1"/>
</dbReference>
<organism evidence="2 3">
    <name type="scientific">Erwinia phage AH04</name>
    <dbReference type="NCBI Taxonomy" id="2869569"/>
    <lineage>
        <taxon>Viruses</taxon>
        <taxon>Duplodnaviria</taxon>
        <taxon>Heunggongvirae</taxon>
        <taxon>Uroviricota</taxon>
        <taxon>Caudoviricetes</taxon>
        <taxon>Chimalliviridae</taxon>
        <taxon>Meadowvirus</taxon>
        <taxon>Meadowvirus AH04</taxon>
    </lineage>
</organism>
<dbReference type="Proteomes" id="UP000827517">
    <property type="component" value="Segment"/>
</dbReference>
<evidence type="ECO:0000256" key="1">
    <source>
        <dbReference type="SAM" id="MobiDB-lite"/>
    </source>
</evidence>
<dbReference type="GeneID" id="77944002"/>
<dbReference type="KEGG" id="vg:77944002"/>
<reference evidence="2" key="1">
    <citation type="submission" date="2021-07" db="EMBL/GenBank/DDBJ databases">
        <authorList>
            <person name="Roth S.J."/>
            <person name="Krukonis G.P."/>
            <person name="Delesalle V.A."/>
        </authorList>
    </citation>
    <scope>NUCLEOTIDE SEQUENCE</scope>
</reference>